<dbReference type="Proteomes" id="UP001056384">
    <property type="component" value="Chromosome 12"/>
</dbReference>
<feature type="transmembrane region" description="Helical" evidence="7">
    <location>
        <begin position="125"/>
        <end position="147"/>
    </location>
</feature>
<accession>A0A9Q9B733</accession>
<dbReference type="EMBL" id="CP099429">
    <property type="protein sequence ID" value="USW59470.1"/>
    <property type="molecule type" value="Genomic_DNA"/>
</dbReference>
<evidence type="ECO:0000256" key="3">
    <source>
        <dbReference type="ARBA" id="ARBA00022989"/>
    </source>
</evidence>
<evidence type="ECO:0000259" key="8">
    <source>
        <dbReference type="Pfam" id="PF20684"/>
    </source>
</evidence>
<comment type="similarity">
    <text evidence="5">Belongs to the SAT4 family.</text>
</comment>
<dbReference type="Pfam" id="PF20684">
    <property type="entry name" value="Fung_rhodopsin"/>
    <property type="match status" value="1"/>
</dbReference>
<reference evidence="9" key="1">
    <citation type="submission" date="2022-06" db="EMBL/GenBank/DDBJ databases">
        <title>Complete genome sequences of two strains of the flax pathogen Septoria linicola.</title>
        <authorList>
            <person name="Lapalu N."/>
            <person name="Simon A."/>
            <person name="Demenou B."/>
            <person name="Paumier D."/>
            <person name="Guillot M.-P."/>
            <person name="Gout L."/>
            <person name="Valade R."/>
        </authorList>
    </citation>
    <scope>NUCLEOTIDE SEQUENCE</scope>
    <source>
        <strain evidence="9">SE15195</strain>
    </source>
</reference>
<feature type="transmembrane region" description="Helical" evidence="7">
    <location>
        <begin position="12"/>
        <end position="34"/>
    </location>
</feature>
<dbReference type="PANTHER" id="PTHR33048">
    <property type="entry name" value="PTH11-LIKE INTEGRAL MEMBRANE PROTEIN (AFU_ORTHOLOGUE AFUA_5G11245)"/>
    <property type="match status" value="1"/>
</dbReference>
<feature type="transmembrane region" description="Helical" evidence="7">
    <location>
        <begin position="167"/>
        <end position="192"/>
    </location>
</feature>
<evidence type="ECO:0000256" key="1">
    <source>
        <dbReference type="ARBA" id="ARBA00004141"/>
    </source>
</evidence>
<name>A0A9Q9B733_9PEZI</name>
<gene>
    <name evidence="9" type="ORF">Slin15195_G127890</name>
</gene>
<evidence type="ECO:0000313" key="9">
    <source>
        <dbReference type="EMBL" id="USW59470.1"/>
    </source>
</evidence>
<sequence length="390" mass="43603">MKKPSGHASPATVVAVVTTFNFIAFVCVVLRLWTRIGIVRQAGWDDMVVSLAMFFTTVFAMCIMNQVHYGLGRHEASLSKSEEHHLLVWFWISIWNYYLGLGLAKLSIVLQCLRIFGHIPKFRKCAYALGFIIFIFMWWTVFVSIFLCQPVSHFWEPNKPGKCLTKLPLWFFNSSFNIATDIATAILPLPVVKSLNLPKRQRHALMAVFGLGGIICVISIVRFHSLYAIAVSDDPSWDNPLAALWAALEATVGIIASCLPTLKGLVTKYFPSLIATASGSRGGGDNTPAIELSRTGKSETTLTTERSRSETWDPKLGGRSKMWGRSGKVRIKEVETDISSLISPDEHDFAEKRGDGITVTTVVEQVERDKREWDCESREQLVPVHVNGRI</sequence>
<keyword evidence="4 7" id="KW-0472">Membrane</keyword>
<dbReference type="AlphaFoldDB" id="A0A9Q9B733"/>
<feature type="transmembrane region" description="Helical" evidence="7">
    <location>
        <begin position="242"/>
        <end position="262"/>
    </location>
</feature>
<keyword evidence="3 7" id="KW-1133">Transmembrane helix</keyword>
<feature type="domain" description="Rhodopsin" evidence="8">
    <location>
        <begin position="30"/>
        <end position="267"/>
    </location>
</feature>
<evidence type="ECO:0000313" key="10">
    <source>
        <dbReference type="Proteomes" id="UP001056384"/>
    </source>
</evidence>
<proteinExistence type="inferred from homology"/>
<feature type="transmembrane region" description="Helical" evidence="7">
    <location>
        <begin position="204"/>
        <end position="230"/>
    </location>
</feature>
<dbReference type="InterPro" id="IPR049326">
    <property type="entry name" value="Rhodopsin_dom_fungi"/>
</dbReference>
<evidence type="ECO:0000256" key="4">
    <source>
        <dbReference type="ARBA" id="ARBA00023136"/>
    </source>
</evidence>
<evidence type="ECO:0000256" key="5">
    <source>
        <dbReference type="ARBA" id="ARBA00038359"/>
    </source>
</evidence>
<dbReference type="InterPro" id="IPR052337">
    <property type="entry name" value="SAT4-like"/>
</dbReference>
<evidence type="ECO:0000256" key="2">
    <source>
        <dbReference type="ARBA" id="ARBA00022692"/>
    </source>
</evidence>
<protein>
    <recommendedName>
        <fullName evidence="8">Rhodopsin domain-containing protein</fullName>
    </recommendedName>
</protein>
<comment type="subcellular location">
    <subcellularLocation>
        <location evidence="1">Membrane</location>
        <topology evidence="1">Multi-pass membrane protein</topology>
    </subcellularLocation>
</comment>
<evidence type="ECO:0000256" key="6">
    <source>
        <dbReference type="SAM" id="MobiDB-lite"/>
    </source>
</evidence>
<dbReference type="PANTHER" id="PTHR33048:SF47">
    <property type="entry name" value="INTEGRAL MEMBRANE PROTEIN-RELATED"/>
    <property type="match status" value="1"/>
</dbReference>
<feature type="region of interest" description="Disordered" evidence="6">
    <location>
        <begin position="279"/>
        <end position="317"/>
    </location>
</feature>
<dbReference type="GO" id="GO:0016020">
    <property type="term" value="C:membrane"/>
    <property type="evidence" value="ECO:0007669"/>
    <property type="project" value="UniProtKB-SubCell"/>
</dbReference>
<keyword evidence="2 7" id="KW-0812">Transmembrane</keyword>
<keyword evidence="10" id="KW-1185">Reference proteome</keyword>
<feature type="transmembrane region" description="Helical" evidence="7">
    <location>
        <begin position="88"/>
        <end position="113"/>
    </location>
</feature>
<organism evidence="9 10">
    <name type="scientific">Septoria linicola</name>
    <dbReference type="NCBI Taxonomy" id="215465"/>
    <lineage>
        <taxon>Eukaryota</taxon>
        <taxon>Fungi</taxon>
        <taxon>Dikarya</taxon>
        <taxon>Ascomycota</taxon>
        <taxon>Pezizomycotina</taxon>
        <taxon>Dothideomycetes</taxon>
        <taxon>Dothideomycetidae</taxon>
        <taxon>Mycosphaerellales</taxon>
        <taxon>Mycosphaerellaceae</taxon>
        <taxon>Septoria</taxon>
    </lineage>
</organism>
<feature type="transmembrane region" description="Helical" evidence="7">
    <location>
        <begin position="46"/>
        <end position="68"/>
    </location>
</feature>
<evidence type="ECO:0000256" key="7">
    <source>
        <dbReference type="SAM" id="Phobius"/>
    </source>
</evidence>